<evidence type="ECO:0000256" key="9">
    <source>
        <dbReference type="ARBA" id="ARBA00023136"/>
    </source>
</evidence>
<evidence type="ECO:0000256" key="3">
    <source>
        <dbReference type="ARBA" id="ARBA00006458"/>
    </source>
</evidence>
<sequence length="123" mass="12474">MTASKMSSFTGLKANTRIPSSRVVQAPVVRSRRSVKVSADFIGSTPNLIMVASTGLCLAAGRFGLAPTVNKFATSGLNLVDKPLGLKTGDPAGFTAVDVLALGSFGHMIGIGIVLGLKATGGL</sequence>
<dbReference type="GO" id="GO:0009522">
    <property type="term" value="C:photosystem I"/>
    <property type="evidence" value="ECO:0007669"/>
    <property type="project" value="UniProtKB-KW"/>
</dbReference>
<dbReference type="PANTHER" id="PTHR34195:SF2">
    <property type="entry name" value="PHOTOSYSTEM I REACTION CENTER SUBUNIT PSAK, CHLOROPLASTIC"/>
    <property type="match status" value="1"/>
</dbReference>
<accession>A0A4V8GZZ4</accession>
<dbReference type="InterPro" id="IPR016370">
    <property type="entry name" value="PSI_PsaG/PsaK_pln"/>
</dbReference>
<keyword evidence="8" id="KW-0603">Photosystem I</keyword>
<evidence type="ECO:0000256" key="7">
    <source>
        <dbReference type="ARBA" id="ARBA00022692"/>
    </source>
</evidence>
<reference evidence="10 11" key="1">
    <citation type="journal article" date="2019" name="Nat. Plants">
        <title>Structure of a green algal photosystem I in complex with a large number of light-harvesting complex I subunits.</title>
        <authorList>
            <person name="Qin X."/>
            <person name="Pi X."/>
            <person name="Wang W."/>
            <person name="Han G."/>
            <person name="Zhu L."/>
            <person name="Liu M."/>
            <person name="Cheng L."/>
            <person name="Shen J.R."/>
            <person name="Kuang T."/>
            <person name="Sui S.F."/>
        </authorList>
    </citation>
    <scope>STRUCTURE BY ELECTRON MICROSCOPY (3.49 ANGSTROMS)</scope>
</reference>
<keyword evidence="5" id="KW-0602">Photosynthesis</keyword>
<evidence type="ECO:0000313" key="10">
    <source>
        <dbReference type="PDB" id="6IGZ"/>
    </source>
</evidence>
<keyword evidence="10 11" id="KW-0002">3D-structure</keyword>
<evidence type="ECO:0007829" key="11">
    <source>
        <dbReference type="PDB" id="6IGZ"/>
    </source>
</evidence>
<name>A0A4V8GZZ4_9CHLO</name>
<dbReference type="EMDB" id="EMD-9670"/>
<evidence type="ECO:0000256" key="5">
    <source>
        <dbReference type="ARBA" id="ARBA00022531"/>
    </source>
</evidence>
<dbReference type="PDBsum" id="6IGZ"/>
<dbReference type="GO" id="GO:0009507">
    <property type="term" value="C:chloroplast"/>
    <property type="evidence" value="ECO:0007669"/>
    <property type="project" value="UniProtKB-SubCell"/>
</dbReference>
<keyword evidence="9" id="KW-0472">Membrane</keyword>
<proteinExistence type="evidence at protein level"/>
<dbReference type="PANTHER" id="PTHR34195">
    <property type="entry name" value="PHOTOSYSTEM I REACTION CENTER SUBUNIT V, CHLOROPLASTIC-RELATED"/>
    <property type="match status" value="1"/>
</dbReference>
<organism evidence="10">
    <name type="scientific">Bryopsis corticulans</name>
    <dbReference type="NCBI Taxonomy" id="325651"/>
    <lineage>
        <taxon>Eukaryota</taxon>
        <taxon>Viridiplantae</taxon>
        <taxon>Chlorophyta</taxon>
        <taxon>core chlorophytes</taxon>
        <taxon>Ulvophyceae</taxon>
        <taxon>TCBD clade</taxon>
        <taxon>Bryopsidales</taxon>
        <taxon>Bryopsidineae</taxon>
        <taxon>Bryopsidaceae</taxon>
        <taxon>Bryopsis</taxon>
    </lineage>
</organism>
<dbReference type="InterPro" id="IPR000549">
    <property type="entry name" value="PSI_PsaG/PsaK"/>
</dbReference>
<evidence type="ECO:0000256" key="4">
    <source>
        <dbReference type="ARBA" id="ARBA00022528"/>
    </source>
</evidence>
<dbReference type="GO" id="GO:0015979">
    <property type="term" value="P:photosynthesis"/>
    <property type="evidence" value="ECO:0007669"/>
    <property type="project" value="UniProtKB-KW"/>
</dbReference>
<keyword evidence="7" id="KW-0812">Transmembrane</keyword>
<keyword evidence="4" id="KW-0150">Chloroplast</keyword>
<dbReference type="Pfam" id="PF01241">
    <property type="entry name" value="PSI_PSAK"/>
    <property type="match status" value="1"/>
</dbReference>
<evidence type="ECO:0000256" key="8">
    <source>
        <dbReference type="ARBA" id="ARBA00022836"/>
    </source>
</evidence>
<keyword evidence="6" id="KW-0934">Plastid</keyword>
<dbReference type="SMR" id="A0A4V8GZZ4"/>
<dbReference type="InterPro" id="IPR023618">
    <property type="entry name" value="PSI_PsaG/PsaK_dom"/>
</dbReference>
<comment type="subcellular location">
    <subcellularLocation>
        <location evidence="1">Membrane</location>
        <topology evidence="1">Multi-pass membrane protein</topology>
    </subcellularLocation>
    <subcellularLocation>
        <location evidence="2">Plastid</location>
        <location evidence="2">Chloroplast</location>
    </subcellularLocation>
</comment>
<dbReference type="InterPro" id="IPR017493">
    <property type="entry name" value="PSI_PsaK_pln"/>
</dbReference>
<dbReference type="AlphaFoldDB" id="A0A4V8GZZ4"/>
<dbReference type="PDB" id="6IGZ">
    <property type="method" value="EM"/>
    <property type="resolution" value="3.49 A"/>
    <property type="chains" value="K=1-123"/>
</dbReference>
<protein>
    <submittedName>
        <fullName evidence="10">PsaK</fullName>
    </submittedName>
</protein>
<dbReference type="NCBIfam" id="TIGR03050">
    <property type="entry name" value="PS_I_psaK_plant"/>
    <property type="match status" value="1"/>
</dbReference>
<evidence type="ECO:0000256" key="6">
    <source>
        <dbReference type="ARBA" id="ARBA00022640"/>
    </source>
</evidence>
<dbReference type="Gene3D" id="1.10.286.40">
    <property type="entry name" value="Chlorophyll a-b binding protein like"/>
    <property type="match status" value="1"/>
</dbReference>
<comment type="similarity">
    <text evidence="3">Belongs to the PsaG/PsaK family.</text>
</comment>
<evidence type="ECO:0000256" key="1">
    <source>
        <dbReference type="ARBA" id="ARBA00004141"/>
    </source>
</evidence>
<evidence type="ECO:0000256" key="2">
    <source>
        <dbReference type="ARBA" id="ARBA00004229"/>
    </source>
</evidence>